<dbReference type="PROSITE" id="PS50113">
    <property type="entry name" value="PAC"/>
    <property type="match status" value="1"/>
</dbReference>
<evidence type="ECO:0000313" key="5">
    <source>
        <dbReference type="EMBL" id="QTH73652.1"/>
    </source>
</evidence>
<dbReference type="CDD" id="cd01948">
    <property type="entry name" value="EAL"/>
    <property type="match status" value="1"/>
</dbReference>
<evidence type="ECO:0000259" key="3">
    <source>
        <dbReference type="PROSITE" id="PS50883"/>
    </source>
</evidence>
<dbReference type="PANTHER" id="PTHR44757">
    <property type="entry name" value="DIGUANYLATE CYCLASE DGCP"/>
    <property type="match status" value="1"/>
</dbReference>
<dbReference type="RefSeq" id="WP_208845306.1">
    <property type="nucleotide sequence ID" value="NZ_CP072135.1"/>
</dbReference>
<reference evidence="5" key="1">
    <citation type="submission" date="2021-03" db="EMBL/GenBank/DDBJ databases">
        <title>Complete Genome of Pseudoalteromonas xiamenensis STKMTI.2, a new potential marine bacterium producing anti-Vibrio compounds.</title>
        <authorList>
            <person name="Handayani D.P."/>
            <person name="Isnansetyo A."/>
            <person name="Istiqomah I."/>
            <person name="Jumina J."/>
        </authorList>
    </citation>
    <scope>NUCLEOTIDE SEQUENCE</scope>
    <source>
        <strain evidence="5">STKMTI.2</strain>
        <plasmid evidence="5">unnamed5</plasmid>
    </source>
</reference>
<keyword evidence="1" id="KW-0732">Signal</keyword>
<keyword evidence="6" id="KW-1185">Reference proteome</keyword>
<dbReference type="InterPro" id="IPR043128">
    <property type="entry name" value="Rev_trsase/Diguanyl_cyclase"/>
</dbReference>
<dbReference type="InterPro" id="IPR000014">
    <property type="entry name" value="PAS"/>
</dbReference>
<dbReference type="CDD" id="cd01949">
    <property type="entry name" value="GGDEF"/>
    <property type="match status" value="1"/>
</dbReference>
<dbReference type="InterPro" id="IPR000160">
    <property type="entry name" value="GGDEF_dom"/>
</dbReference>
<dbReference type="Proteomes" id="UP000664904">
    <property type="component" value="Plasmid unnamed5"/>
</dbReference>
<feature type="domain" description="PAC" evidence="2">
    <location>
        <begin position="1011"/>
        <end position="1063"/>
    </location>
</feature>
<dbReference type="InterPro" id="IPR035965">
    <property type="entry name" value="PAS-like_dom_sf"/>
</dbReference>
<feature type="domain" description="GGDEF" evidence="4">
    <location>
        <begin position="1094"/>
        <end position="1227"/>
    </location>
</feature>
<evidence type="ECO:0000259" key="4">
    <source>
        <dbReference type="PROSITE" id="PS50887"/>
    </source>
</evidence>
<dbReference type="Pfam" id="PF00990">
    <property type="entry name" value="GGDEF"/>
    <property type="match status" value="1"/>
</dbReference>
<dbReference type="Gene3D" id="2.130.10.10">
    <property type="entry name" value="YVTN repeat-like/Quinoprotein amine dehydrogenase"/>
    <property type="match status" value="3"/>
</dbReference>
<dbReference type="KEGG" id="pxi:J5O05_19530"/>
<dbReference type="InterPro" id="IPR035919">
    <property type="entry name" value="EAL_sf"/>
</dbReference>
<dbReference type="Pfam" id="PF08447">
    <property type="entry name" value="PAS_3"/>
    <property type="match status" value="1"/>
</dbReference>
<dbReference type="SUPFAM" id="SSF141868">
    <property type="entry name" value="EAL domain-like"/>
    <property type="match status" value="1"/>
</dbReference>
<dbReference type="EMBL" id="CP072135">
    <property type="protein sequence ID" value="QTH73652.1"/>
    <property type="molecule type" value="Genomic_DNA"/>
</dbReference>
<dbReference type="Gene3D" id="2.60.40.10">
    <property type="entry name" value="Immunoglobulins"/>
    <property type="match status" value="1"/>
</dbReference>
<dbReference type="InterPro" id="IPR052155">
    <property type="entry name" value="Biofilm_reg_signaling"/>
</dbReference>
<dbReference type="InterPro" id="IPR011047">
    <property type="entry name" value="Quinoprotein_ADH-like_sf"/>
</dbReference>
<dbReference type="Gene3D" id="3.20.20.450">
    <property type="entry name" value="EAL domain"/>
    <property type="match status" value="1"/>
</dbReference>
<feature type="chain" id="PRO_5037610189" evidence="1">
    <location>
        <begin position="22"/>
        <end position="1496"/>
    </location>
</feature>
<protein>
    <submittedName>
        <fullName evidence="5">EAL domain-containing protein</fullName>
    </submittedName>
</protein>
<proteinExistence type="predicted"/>
<feature type="domain" description="EAL" evidence="3">
    <location>
        <begin position="1236"/>
        <end position="1488"/>
    </location>
</feature>
<dbReference type="InterPro" id="IPR015943">
    <property type="entry name" value="WD40/YVTN_repeat-like_dom_sf"/>
</dbReference>
<dbReference type="SMART" id="SM00086">
    <property type="entry name" value="PAC"/>
    <property type="match status" value="2"/>
</dbReference>
<dbReference type="Pfam" id="PF07494">
    <property type="entry name" value="Reg_prop"/>
    <property type="match status" value="1"/>
</dbReference>
<organism evidence="5 6">
    <name type="scientific">Pseudoalteromonas xiamenensis</name>
    <dbReference type="NCBI Taxonomy" id="882626"/>
    <lineage>
        <taxon>Bacteria</taxon>
        <taxon>Pseudomonadati</taxon>
        <taxon>Pseudomonadota</taxon>
        <taxon>Gammaproteobacteria</taxon>
        <taxon>Alteromonadales</taxon>
        <taxon>Pseudoalteromonadaceae</taxon>
        <taxon>Pseudoalteromonas</taxon>
    </lineage>
</organism>
<dbReference type="SUPFAM" id="SSF55785">
    <property type="entry name" value="PYP-like sensor domain (PAS domain)"/>
    <property type="match status" value="2"/>
</dbReference>
<dbReference type="Gene3D" id="3.30.70.270">
    <property type="match status" value="1"/>
</dbReference>
<dbReference type="InterPro" id="IPR013655">
    <property type="entry name" value="PAS_fold_3"/>
</dbReference>
<dbReference type="CDD" id="cd00130">
    <property type="entry name" value="PAS"/>
    <property type="match status" value="2"/>
</dbReference>
<dbReference type="InterPro" id="IPR000700">
    <property type="entry name" value="PAS-assoc_C"/>
</dbReference>
<dbReference type="PROSITE" id="PS50887">
    <property type="entry name" value="GGDEF"/>
    <property type="match status" value="1"/>
</dbReference>
<dbReference type="NCBIfam" id="TIGR00229">
    <property type="entry name" value="sensory_box"/>
    <property type="match status" value="1"/>
</dbReference>
<gene>
    <name evidence="5" type="ORF">J5O05_19530</name>
</gene>
<dbReference type="NCBIfam" id="TIGR00254">
    <property type="entry name" value="GGDEF"/>
    <property type="match status" value="1"/>
</dbReference>
<dbReference type="PROSITE" id="PS50883">
    <property type="entry name" value="EAL"/>
    <property type="match status" value="1"/>
</dbReference>
<dbReference type="SMART" id="SM00052">
    <property type="entry name" value="EAL"/>
    <property type="match status" value="1"/>
</dbReference>
<dbReference type="InterPro" id="IPR029787">
    <property type="entry name" value="Nucleotide_cyclase"/>
</dbReference>
<dbReference type="SUPFAM" id="SSF50998">
    <property type="entry name" value="Quinoprotein alcohol dehydrogenase-like"/>
    <property type="match status" value="1"/>
</dbReference>
<evidence type="ECO:0000313" key="6">
    <source>
        <dbReference type="Proteomes" id="UP000664904"/>
    </source>
</evidence>
<dbReference type="InterPro" id="IPR013783">
    <property type="entry name" value="Ig-like_fold"/>
</dbReference>
<dbReference type="Gene3D" id="3.30.450.20">
    <property type="entry name" value="PAS domain"/>
    <property type="match status" value="2"/>
</dbReference>
<keyword evidence="5" id="KW-0614">Plasmid</keyword>
<geneLocation type="plasmid" evidence="5 6">
    <name>unnamed5</name>
</geneLocation>
<dbReference type="PANTHER" id="PTHR44757:SF2">
    <property type="entry name" value="BIOFILM ARCHITECTURE MAINTENANCE PROTEIN MBAA"/>
    <property type="match status" value="1"/>
</dbReference>
<dbReference type="InterPro" id="IPR001633">
    <property type="entry name" value="EAL_dom"/>
</dbReference>
<accession>A0A975DL19</accession>
<evidence type="ECO:0000256" key="1">
    <source>
        <dbReference type="SAM" id="SignalP"/>
    </source>
</evidence>
<name>A0A975DL19_9GAMM</name>
<feature type="signal peptide" evidence="1">
    <location>
        <begin position="1"/>
        <end position="21"/>
    </location>
</feature>
<dbReference type="InterPro" id="IPR011110">
    <property type="entry name" value="Reg_prop"/>
</dbReference>
<sequence>MRLTSLFMLLFSLCVSLNAFATTNYAQRLTRLSVNEGLSQSVVNNIVQDKLGYVWVGTEQGLNRFDGYQISVINHDIDFSDKPIYLLRALNNGQIFVSTGYSGSYLIDPKTLVSKKIYSGKITPESTLFSPISVVIERGNLLYVGIERQVFTIDLRTLESNFLVALPDTVSLVRSLAFVGNDLLIGSDVGLYKLDTRQHLLNPIQFITAEKADKLNQNVKFLTYDPTLGLLVGTVRGLYVLPFDGVEFKPEHTYTLVADLNIWDYQKTEFGEFIATELGLYEIQRKSKTASKVLSFDGSRYNVTNTSVYDIMVDKNNVMWMASREQGVFYWPLQAKRFINVKSPSHPLASNTIWSIKEIDNQLWMGSDNGLIAVEHDQAVETFFQNNDPKEIFGLNAVVTIASGQYQNLKVLLLETPFGIQVFTPATGDIRNLTEIQTQLKSDDYIRGMYEAEQYIYFASNKNYYQCSKTELQCNPIEGLSEQLSTNSFYKFLAPLPTHPNDLLISTNSKLMRYNTQSHKTFLVYDFGKEDSSKFAVVDSWAADSNGTLWLATSTEGLVAISLETLEQLSEFNEKTGFLTNTIYELQLDSTNALWASTQKGLYRFDLSDRSIKLFSHHNGLPVDEFNSGASAKLKNGNLAFGSTQGMIVFDPSALAAKSAQTQIEITELALMSKNKPFAISDSIQLKHDDVGLLIRFSDFDFLDQHNDYYSAKMTGPTNADYHDVKLGKLFFSQLKPGNYQLTLFLKERGSNRELASKSLKISVAHAPYASPLAITAYVVIALALFALWLRQSNKKQQIIKSALTEMTRSQKQTGLALQATNSGIWEVNLATRTIIQQRLIQELGYKDLDDVCNAEIHKDLIHPDDYPAVEQQWFALLNKKEQDAVFEATYRMKANDGQWCWYHDVGRISEFQDGIPIKVSGIYSNITEQKATNMMASILGDAFGQINDWLLILDANLLPIAANSTFCHAFGIAQGQIKDLSIPQFREALGSRNFSSLLKNIKSLQPKGNHREEVTLRTSHNAKHPIQLSINAITKSSEEIEYYVIVLSDLSEQKKTEKEFRFLANYDSLTGLPNRNLMMKRIQKAINVAQNDELVGLLFIDLDKFKPINDSYGHDVGDKLLSAISRRIESILPSGCTLGRQSGDEFLVLFESVKSPEIISELVSALLIALPEKITISGFTVSISASIGVAIYPFDANNAEKLIRHADVAMIHAKQSGRNSFKFFTSAMNDEILRKLKLETSLKNAVKENGFFNHYQPIVNSRNNQVVGVELLMRWEQEGQLISPAEFIPVAEEVGLIEVMTDQALKRAILELKPLLLENRDFYISLNLSAHQVLRANITEHLVAILYEFGIPCSRLRLEITESTLLADKVKAKSALMELNEQGFILLLDDFGTGYSSLTYLSQFPIDIIKIDQGFVRSMEHTPSNKSIVKTITMLANNLGMTCIAEGVESMDHIRYLSQLGINYMQGFYFSKPVSAEILMSDLYIDEVGKKAKAG</sequence>
<dbReference type="SUPFAM" id="SSF55073">
    <property type="entry name" value="Nucleotide cyclase"/>
    <property type="match status" value="1"/>
</dbReference>
<dbReference type="SMART" id="SM00267">
    <property type="entry name" value="GGDEF"/>
    <property type="match status" value="1"/>
</dbReference>
<dbReference type="InterPro" id="IPR001610">
    <property type="entry name" value="PAC"/>
</dbReference>
<dbReference type="Pfam" id="PF00563">
    <property type="entry name" value="EAL"/>
    <property type="match status" value="1"/>
</dbReference>
<evidence type="ECO:0000259" key="2">
    <source>
        <dbReference type="PROSITE" id="PS50113"/>
    </source>
</evidence>